<keyword evidence="4" id="KW-0788">Thiol protease</keyword>
<keyword evidence="1" id="KW-0690">Ribosome biogenesis</keyword>
<dbReference type="InterPro" id="IPR036764">
    <property type="entry name" value="Peptidase_Prp_sf"/>
</dbReference>
<dbReference type="PANTHER" id="PTHR39178">
    <property type="entry name" value="HYPOTHETICAL RIBOSOME-ASSOCIATED PROTEIN"/>
    <property type="match status" value="1"/>
</dbReference>
<evidence type="ECO:0000313" key="7">
    <source>
        <dbReference type="EMBL" id="OEF98358.1"/>
    </source>
</evidence>
<evidence type="ECO:0000256" key="6">
    <source>
        <dbReference type="ARBA" id="ARBA00044538"/>
    </source>
</evidence>
<gene>
    <name evidence="7" type="ORF">BHF68_01370</name>
</gene>
<dbReference type="GO" id="GO:0042254">
    <property type="term" value="P:ribosome biogenesis"/>
    <property type="evidence" value="ECO:0007669"/>
    <property type="project" value="UniProtKB-KW"/>
</dbReference>
<proteinExistence type="inferred from homology"/>
<keyword evidence="2" id="KW-0645">Protease</keyword>
<dbReference type="AlphaFoldDB" id="A0A1E5G5B4"/>
<comment type="similarity">
    <text evidence="5">Belongs to the Prp family.</text>
</comment>
<accession>A0A1E5G5B4</accession>
<dbReference type="Gene3D" id="3.30.70.1490">
    <property type="entry name" value="Cysteine protease Prp"/>
    <property type="match status" value="1"/>
</dbReference>
<evidence type="ECO:0000256" key="1">
    <source>
        <dbReference type="ARBA" id="ARBA00022517"/>
    </source>
</evidence>
<dbReference type="PANTHER" id="PTHR39178:SF1">
    <property type="entry name" value="RIBOSOMAL-PROCESSING CYSTEINE PROTEASE PRP"/>
    <property type="match status" value="1"/>
</dbReference>
<evidence type="ECO:0000256" key="4">
    <source>
        <dbReference type="ARBA" id="ARBA00022807"/>
    </source>
</evidence>
<evidence type="ECO:0000256" key="5">
    <source>
        <dbReference type="ARBA" id="ARBA00044503"/>
    </source>
</evidence>
<reference evidence="7 8" key="1">
    <citation type="submission" date="2016-09" db="EMBL/GenBank/DDBJ databases">
        <title>Draft genome sequence for the type strain of Desulfuribacillus alkaliarsenatis AHT28, an obligately anaerobic, sulfidogenic bacterium isolated from Russian soda lake sediments.</title>
        <authorList>
            <person name="Abin C.A."/>
            <person name="Hollibaugh J.T."/>
        </authorList>
    </citation>
    <scope>NUCLEOTIDE SEQUENCE [LARGE SCALE GENOMIC DNA]</scope>
    <source>
        <strain evidence="7 8">AHT28</strain>
    </source>
</reference>
<dbReference type="EMBL" id="MIJE01000001">
    <property type="protein sequence ID" value="OEF98358.1"/>
    <property type="molecule type" value="Genomic_DNA"/>
</dbReference>
<organism evidence="7 8">
    <name type="scientific">Desulfuribacillus alkaliarsenatis</name>
    <dbReference type="NCBI Taxonomy" id="766136"/>
    <lineage>
        <taxon>Bacteria</taxon>
        <taxon>Bacillati</taxon>
        <taxon>Bacillota</taxon>
        <taxon>Desulfuribacillia</taxon>
        <taxon>Desulfuribacillales</taxon>
        <taxon>Desulfuribacillaceae</taxon>
        <taxon>Desulfuribacillus</taxon>
    </lineage>
</organism>
<evidence type="ECO:0000313" key="8">
    <source>
        <dbReference type="Proteomes" id="UP000094296"/>
    </source>
</evidence>
<dbReference type="SUPFAM" id="SSF118010">
    <property type="entry name" value="TM1457-like"/>
    <property type="match status" value="1"/>
</dbReference>
<dbReference type="RefSeq" id="WP_069641850.1">
    <property type="nucleotide sequence ID" value="NZ_MIJE01000001.1"/>
</dbReference>
<evidence type="ECO:0000256" key="2">
    <source>
        <dbReference type="ARBA" id="ARBA00022670"/>
    </source>
</evidence>
<dbReference type="Pfam" id="PF04327">
    <property type="entry name" value="Peptidase_Prp"/>
    <property type="match status" value="1"/>
</dbReference>
<sequence length="110" mass="12372">MVEIIVYKNRADEVVSFQVHGHAGYADQGQDIVCSAVSVLTLNTVNSISHLLGIKLEPTSDLGILECHFPKQQDLLQQEKMQLLLQSMVLGIQAIKDNYSEYIEYKTKHV</sequence>
<name>A0A1E5G5B4_9FIRM</name>
<dbReference type="InterPro" id="IPR007422">
    <property type="entry name" value="Peptidase_Prp"/>
</dbReference>
<keyword evidence="3" id="KW-0378">Hydrolase</keyword>
<dbReference type="Proteomes" id="UP000094296">
    <property type="component" value="Unassembled WGS sequence"/>
</dbReference>
<dbReference type="STRING" id="766136.BHF68_01370"/>
<keyword evidence="8" id="KW-1185">Reference proteome</keyword>
<dbReference type="CDD" id="cd16332">
    <property type="entry name" value="Prp-like"/>
    <property type="match status" value="1"/>
</dbReference>
<comment type="caution">
    <text evidence="7">The sequence shown here is derived from an EMBL/GenBank/DDBJ whole genome shotgun (WGS) entry which is preliminary data.</text>
</comment>
<protein>
    <recommendedName>
        <fullName evidence="6">Ribosomal processing cysteine protease Prp</fullName>
    </recommendedName>
</protein>
<dbReference type="GO" id="GO:0008234">
    <property type="term" value="F:cysteine-type peptidase activity"/>
    <property type="evidence" value="ECO:0007669"/>
    <property type="project" value="UniProtKB-KW"/>
</dbReference>
<evidence type="ECO:0000256" key="3">
    <source>
        <dbReference type="ARBA" id="ARBA00022801"/>
    </source>
</evidence>
<dbReference type="OrthoDB" id="48998at2"/>
<dbReference type="GO" id="GO:0006508">
    <property type="term" value="P:proteolysis"/>
    <property type="evidence" value="ECO:0007669"/>
    <property type="project" value="UniProtKB-KW"/>
</dbReference>